<evidence type="ECO:0000259" key="15">
    <source>
        <dbReference type="Pfam" id="PF02563"/>
    </source>
</evidence>
<dbReference type="STRING" id="1817883.A3G31_00325"/>
<dbReference type="Proteomes" id="UP000178082">
    <property type="component" value="Unassembled WGS sequence"/>
</dbReference>
<dbReference type="PROSITE" id="PS51257">
    <property type="entry name" value="PROKAR_LIPOPROTEIN"/>
    <property type="match status" value="1"/>
</dbReference>
<comment type="subcellular location">
    <subcellularLocation>
        <location evidence="1">Cell outer membrane</location>
        <topology evidence="1">Multi-pass membrane protein</topology>
    </subcellularLocation>
</comment>
<dbReference type="GO" id="GO:0015288">
    <property type="term" value="F:porin activity"/>
    <property type="evidence" value="ECO:0007669"/>
    <property type="project" value="UniProtKB-KW"/>
</dbReference>
<keyword evidence="9" id="KW-0406">Ion transport</keyword>
<dbReference type="GO" id="GO:0046930">
    <property type="term" value="C:pore complex"/>
    <property type="evidence" value="ECO:0007669"/>
    <property type="project" value="UniProtKB-KW"/>
</dbReference>
<keyword evidence="14" id="KW-0449">Lipoprotein</keyword>
<sequence length="342" mass="38713">MKKYIFRKEIALIIISIIFLSGCYFWRGSKIIIKRYPTNKEIREKKLTEITTEKAQDILIDKTDILSNGTPGASGKIEPSQSEYIVGPDDTLIITVWDNPDLAKDEKVEEDGTISYPFIGRVYVSGKTLRQIDEILTELLGKELIYDPQVDVSVKEYKSNKVFIVGEVGKPGQYYLRESRSLFEILSEAGGVKKETAGNFILIKRKIHGKDDEYSEIKVPLYRGELEKDIEVIAGDSIKVPESKFFISGEVARPGFFPISEKDLNLYQAIVIAGGFTKGADKYNVKLSRDNGKEVFLVDLERMRRALEKGISGSKGIEKQIEELKIKDGDMIFVSISFFYSE</sequence>
<dbReference type="InterPro" id="IPR019554">
    <property type="entry name" value="Soluble_ligand-bd"/>
</dbReference>
<evidence type="ECO:0000256" key="9">
    <source>
        <dbReference type="ARBA" id="ARBA00023065"/>
    </source>
</evidence>
<dbReference type="EMBL" id="MGDI01000029">
    <property type="protein sequence ID" value="OGL52829.1"/>
    <property type="molecule type" value="Genomic_DNA"/>
</dbReference>
<evidence type="ECO:0008006" key="20">
    <source>
        <dbReference type="Google" id="ProtNLM"/>
    </source>
</evidence>
<evidence type="ECO:0000256" key="5">
    <source>
        <dbReference type="ARBA" id="ARBA00022597"/>
    </source>
</evidence>
<evidence type="ECO:0000256" key="11">
    <source>
        <dbReference type="ARBA" id="ARBA00023136"/>
    </source>
</evidence>
<evidence type="ECO:0000256" key="13">
    <source>
        <dbReference type="ARBA" id="ARBA00023237"/>
    </source>
</evidence>
<evidence type="ECO:0000256" key="6">
    <source>
        <dbReference type="ARBA" id="ARBA00022692"/>
    </source>
</evidence>
<organism evidence="18 19">
    <name type="scientific">Candidatus Schekmanbacteria bacterium RIFCSPLOWO2_12_FULL_38_15</name>
    <dbReference type="NCBI Taxonomy" id="1817883"/>
    <lineage>
        <taxon>Bacteria</taxon>
        <taxon>Candidatus Schekmaniibacteriota</taxon>
    </lineage>
</organism>
<dbReference type="Pfam" id="PF22461">
    <property type="entry name" value="SLBB_2"/>
    <property type="match status" value="1"/>
</dbReference>
<dbReference type="Gene3D" id="3.10.560.10">
    <property type="entry name" value="Outer membrane lipoprotein wza domain like"/>
    <property type="match status" value="1"/>
</dbReference>
<gene>
    <name evidence="18" type="ORF">A3G31_00325</name>
</gene>
<protein>
    <recommendedName>
        <fullName evidence="20">Soluble ligand binding domain-containing protein</fullName>
    </recommendedName>
</protein>
<evidence type="ECO:0000259" key="16">
    <source>
        <dbReference type="Pfam" id="PF10531"/>
    </source>
</evidence>
<dbReference type="Gene3D" id="3.30.1950.10">
    <property type="entry name" value="wza like domain"/>
    <property type="match status" value="1"/>
</dbReference>
<evidence type="ECO:0000259" key="17">
    <source>
        <dbReference type="Pfam" id="PF22461"/>
    </source>
</evidence>
<evidence type="ECO:0000256" key="4">
    <source>
        <dbReference type="ARBA" id="ARBA00022452"/>
    </source>
</evidence>
<comment type="caution">
    <text evidence="18">The sequence shown here is derived from an EMBL/GenBank/DDBJ whole genome shotgun (WGS) entry which is preliminary data.</text>
</comment>
<evidence type="ECO:0000313" key="18">
    <source>
        <dbReference type="EMBL" id="OGL52829.1"/>
    </source>
</evidence>
<dbReference type="Pfam" id="PF02563">
    <property type="entry name" value="Poly_export"/>
    <property type="match status" value="1"/>
</dbReference>
<evidence type="ECO:0000256" key="2">
    <source>
        <dbReference type="ARBA" id="ARBA00009450"/>
    </source>
</evidence>
<comment type="similarity">
    <text evidence="2">Belongs to the BexD/CtrA/VexA family.</text>
</comment>
<evidence type="ECO:0000256" key="12">
    <source>
        <dbReference type="ARBA" id="ARBA00023139"/>
    </source>
</evidence>
<keyword evidence="11" id="KW-0472">Membrane</keyword>
<evidence type="ECO:0000256" key="1">
    <source>
        <dbReference type="ARBA" id="ARBA00004571"/>
    </source>
</evidence>
<dbReference type="AlphaFoldDB" id="A0A1F7SGE0"/>
<evidence type="ECO:0000256" key="14">
    <source>
        <dbReference type="ARBA" id="ARBA00023288"/>
    </source>
</evidence>
<dbReference type="PANTHER" id="PTHR33619">
    <property type="entry name" value="POLYSACCHARIDE EXPORT PROTEIN GFCE-RELATED"/>
    <property type="match status" value="1"/>
</dbReference>
<proteinExistence type="inferred from homology"/>
<dbReference type="PANTHER" id="PTHR33619:SF3">
    <property type="entry name" value="POLYSACCHARIDE EXPORT PROTEIN GFCE-RELATED"/>
    <property type="match status" value="1"/>
</dbReference>
<evidence type="ECO:0000256" key="3">
    <source>
        <dbReference type="ARBA" id="ARBA00022448"/>
    </source>
</evidence>
<keyword evidence="7" id="KW-0732">Signal</keyword>
<keyword evidence="5" id="KW-0762">Sugar transport</keyword>
<evidence type="ECO:0000313" key="19">
    <source>
        <dbReference type="Proteomes" id="UP000178082"/>
    </source>
</evidence>
<dbReference type="GO" id="GO:0006811">
    <property type="term" value="P:monoatomic ion transport"/>
    <property type="evidence" value="ECO:0007669"/>
    <property type="project" value="UniProtKB-KW"/>
</dbReference>
<dbReference type="GO" id="GO:0009279">
    <property type="term" value="C:cell outer membrane"/>
    <property type="evidence" value="ECO:0007669"/>
    <property type="project" value="UniProtKB-SubCell"/>
</dbReference>
<dbReference type="InterPro" id="IPR054765">
    <property type="entry name" value="SLBB_dom"/>
</dbReference>
<dbReference type="InterPro" id="IPR049712">
    <property type="entry name" value="Poly_export"/>
</dbReference>
<keyword evidence="6" id="KW-0812">Transmembrane</keyword>
<dbReference type="GO" id="GO:0015159">
    <property type="term" value="F:polysaccharide transmembrane transporter activity"/>
    <property type="evidence" value="ECO:0007669"/>
    <property type="project" value="InterPro"/>
</dbReference>
<keyword evidence="13" id="KW-0998">Cell outer membrane</keyword>
<feature type="domain" description="SLBB" evidence="17">
    <location>
        <begin position="244"/>
        <end position="305"/>
    </location>
</feature>
<evidence type="ECO:0000256" key="7">
    <source>
        <dbReference type="ARBA" id="ARBA00022729"/>
    </source>
</evidence>
<feature type="domain" description="Polysaccharide export protein N-terminal" evidence="15">
    <location>
        <begin position="79"/>
        <end position="155"/>
    </location>
</feature>
<evidence type="ECO:0000256" key="8">
    <source>
        <dbReference type="ARBA" id="ARBA00023047"/>
    </source>
</evidence>
<feature type="domain" description="Soluble ligand binding" evidence="16">
    <location>
        <begin position="161"/>
        <end position="205"/>
    </location>
</feature>
<keyword evidence="3" id="KW-0813">Transport</keyword>
<evidence type="ECO:0000256" key="10">
    <source>
        <dbReference type="ARBA" id="ARBA00023114"/>
    </source>
</evidence>
<keyword evidence="4" id="KW-1134">Transmembrane beta strand</keyword>
<dbReference type="Pfam" id="PF10531">
    <property type="entry name" value="SLBB"/>
    <property type="match status" value="1"/>
</dbReference>
<dbReference type="InterPro" id="IPR003715">
    <property type="entry name" value="Poly_export_N"/>
</dbReference>
<keyword evidence="10" id="KW-0626">Porin</keyword>
<accession>A0A1F7SGE0</accession>
<keyword evidence="8" id="KW-0625">Polysaccharide transport</keyword>
<keyword evidence="12" id="KW-0564">Palmitate</keyword>
<name>A0A1F7SGE0_9BACT</name>
<reference evidence="18 19" key="1">
    <citation type="journal article" date="2016" name="Nat. Commun.">
        <title>Thousands of microbial genomes shed light on interconnected biogeochemical processes in an aquifer system.</title>
        <authorList>
            <person name="Anantharaman K."/>
            <person name="Brown C.T."/>
            <person name="Hug L.A."/>
            <person name="Sharon I."/>
            <person name="Castelle C.J."/>
            <person name="Probst A.J."/>
            <person name="Thomas B.C."/>
            <person name="Singh A."/>
            <person name="Wilkins M.J."/>
            <person name="Karaoz U."/>
            <person name="Brodie E.L."/>
            <person name="Williams K.H."/>
            <person name="Hubbard S.S."/>
            <person name="Banfield J.F."/>
        </authorList>
    </citation>
    <scope>NUCLEOTIDE SEQUENCE [LARGE SCALE GENOMIC DNA]</scope>
</reference>